<dbReference type="KEGG" id="fmg:HYN48_13460"/>
<keyword evidence="3" id="KW-1185">Reference proteome</keyword>
<protein>
    <recommendedName>
        <fullName evidence="1">Abortive phage infection protein C-terminal domain-containing protein</fullName>
    </recommendedName>
</protein>
<dbReference type="RefSeq" id="WP_108372561.1">
    <property type="nucleotide sequence ID" value="NZ_CP028811.1"/>
</dbReference>
<dbReference type="OrthoDB" id="9806213at2"/>
<feature type="domain" description="Abortive phage infection protein C-terminal" evidence="1">
    <location>
        <begin position="263"/>
        <end position="494"/>
    </location>
</feature>
<proteinExistence type="predicted"/>
<evidence type="ECO:0000259" key="1">
    <source>
        <dbReference type="Pfam" id="PF10592"/>
    </source>
</evidence>
<gene>
    <name evidence="2" type="ORF">HYN48_13460</name>
</gene>
<dbReference type="Proteomes" id="UP000244193">
    <property type="component" value="Chromosome"/>
</dbReference>
<dbReference type="AlphaFoldDB" id="A0A2S0RGE7"/>
<name>A0A2S0RGE7_9FLAO</name>
<sequence>MSNNKIILGGCIEQFKSDNELTNTESEMFELFALTQITKQHDLAFEDIQNSIVDGGLDGGIDSLLIMVDDIIPETLDELEDMKFGRKTQVLIKISQCKKENSFKESSIDKLITSLPELFNLSKNENELLVRFNPSLVEKALIAREAWKKCTVAGGQITINFDYCTFSETVEINGAFSAKVDQLKTIASTSFVGARIEYANYSSEELLRLYQSHKIERLSLTFKENPLSTSYENHGIGYVGTVKLAEYKRFLKDEDGSIREDLFESNIRHYQGKVDVNEKIKATIETPIDEDFWWLNNGITIIAETPSLVGTTLSIDNVQIVNGLQTSYSIFLHHNESEDDKRSVLVKVIINNNKKTIDHIIASTNSQNPVSPALLRATDDVQREIELYFGNEGYFYDRRKNYYKNQGKPASKIFGIQSNAQAVEAIVFNNPHVTRSKPTSLIKDDSTYKRIFNTSINYKLYLNCCLVTQKVSDFHRTITDAGIKNNLSNFKLHLARVAMCLLASKASPTIVEISTLDVSNFNQTIFDQAKDIVNGAIIDYQVANPGSNLINMAKVKQFTDFLTIKLESRF</sequence>
<reference evidence="2 3" key="1">
    <citation type="submission" date="2018-04" db="EMBL/GenBank/DDBJ databases">
        <title>Genome sequencing of Flavobacterium sp. HYN0048.</title>
        <authorList>
            <person name="Yi H."/>
            <person name="Baek C."/>
        </authorList>
    </citation>
    <scope>NUCLEOTIDE SEQUENCE [LARGE SCALE GENOMIC DNA]</scope>
    <source>
        <strain evidence="2 3">HYN0048</strain>
    </source>
</reference>
<accession>A0A2S0RGE7</accession>
<evidence type="ECO:0000313" key="3">
    <source>
        <dbReference type="Proteomes" id="UP000244193"/>
    </source>
</evidence>
<dbReference type="Pfam" id="PF10592">
    <property type="entry name" value="AIPR"/>
    <property type="match status" value="1"/>
</dbReference>
<evidence type="ECO:0000313" key="2">
    <source>
        <dbReference type="EMBL" id="AWA31007.1"/>
    </source>
</evidence>
<dbReference type="InterPro" id="IPR018891">
    <property type="entry name" value="AIPR_C"/>
</dbReference>
<organism evidence="2 3">
    <name type="scientific">Flavobacterium magnum</name>
    <dbReference type="NCBI Taxonomy" id="2162713"/>
    <lineage>
        <taxon>Bacteria</taxon>
        <taxon>Pseudomonadati</taxon>
        <taxon>Bacteroidota</taxon>
        <taxon>Flavobacteriia</taxon>
        <taxon>Flavobacteriales</taxon>
        <taxon>Flavobacteriaceae</taxon>
        <taxon>Flavobacterium</taxon>
    </lineage>
</organism>
<dbReference type="EMBL" id="CP028811">
    <property type="protein sequence ID" value="AWA31007.1"/>
    <property type="molecule type" value="Genomic_DNA"/>
</dbReference>